<evidence type="ECO:0000256" key="1">
    <source>
        <dbReference type="ARBA" id="ARBA00001947"/>
    </source>
</evidence>
<evidence type="ECO:0000256" key="3">
    <source>
        <dbReference type="ARBA" id="ARBA00007931"/>
    </source>
</evidence>
<gene>
    <name evidence="14" type="ORF">RM423_07105</name>
</gene>
<sequence>MTLPYRRSRSAGVRPSPIFLAVLAATALGGYLAWQATTDTRTARLGVFLFVIAGWVVTLCLHEFAHAFLAWRFGDDEVEARGYLTLNPLKYSHPLLSIALPVLFIALGGIGLPGGAVYVHPHRFRTDAQRALVSLSGPLTNLAFGVVLLVVVRMNLDTGAHAAFWYAMAFLGLLQVMAAVLNLLPIPGLDGYGTIEPYLDPKFRHGAEQLKPFGMLIVFALIQIQTVNRAFFSAIYWLFDFSGVPRYYAAAGFQLIKFWQSS</sequence>
<comment type="similarity">
    <text evidence="3">Belongs to the peptidase M50B family.</text>
</comment>
<evidence type="ECO:0000256" key="10">
    <source>
        <dbReference type="ARBA" id="ARBA00022989"/>
    </source>
</evidence>
<keyword evidence="10 13" id="KW-1133">Transmembrane helix</keyword>
<dbReference type="RefSeq" id="WP_311422315.1">
    <property type="nucleotide sequence ID" value="NZ_JAVREH010000006.1"/>
</dbReference>
<dbReference type="PANTHER" id="PTHR35864">
    <property type="entry name" value="ZINC METALLOPROTEASE MJ0611-RELATED"/>
    <property type="match status" value="1"/>
</dbReference>
<dbReference type="CDD" id="cd06158">
    <property type="entry name" value="S2P-M50_like_1"/>
    <property type="match status" value="1"/>
</dbReference>
<feature type="transmembrane region" description="Helical" evidence="13">
    <location>
        <begin position="213"/>
        <end position="239"/>
    </location>
</feature>
<feature type="transmembrane region" description="Helical" evidence="13">
    <location>
        <begin position="16"/>
        <end position="34"/>
    </location>
</feature>
<evidence type="ECO:0000313" key="14">
    <source>
        <dbReference type="EMBL" id="MDT0261161.1"/>
    </source>
</evidence>
<dbReference type="GO" id="GO:0006508">
    <property type="term" value="P:proteolysis"/>
    <property type="evidence" value="ECO:0007669"/>
    <property type="project" value="UniProtKB-KW"/>
</dbReference>
<evidence type="ECO:0000256" key="8">
    <source>
        <dbReference type="ARBA" id="ARBA00022801"/>
    </source>
</evidence>
<evidence type="ECO:0000256" key="9">
    <source>
        <dbReference type="ARBA" id="ARBA00022833"/>
    </source>
</evidence>
<organism evidence="14 15">
    <name type="scientific">Jatrophihabitans lederbergiae</name>
    <dbReference type="NCBI Taxonomy" id="3075547"/>
    <lineage>
        <taxon>Bacteria</taxon>
        <taxon>Bacillati</taxon>
        <taxon>Actinomycetota</taxon>
        <taxon>Actinomycetes</taxon>
        <taxon>Jatrophihabitantales</taxon>
        <taxon>Jatrophihabitantaceae</taxon>
        <taxon>Jatrophihabitans</taxon>
    </lineage>
</organism>
<evidence type="ECO:0000256" key="6">
    <source>
        <dbReference type="ARBA" id="ARBA00022692"/>
    </source>
</evidence>
<evidence type="ECO:0000256" key="4">
    <source>
        <dbReference type="ARBA" id="ARBA00022475"/>
    </source>
</evidence>
<keyword evidence="5 14" id="KW-0645">Protease</keyword>
<proteinExistence type="inferred from homology"/>
<comment type="caution">
    <text evidence="14">The sequence shown here is derived from an EMBL/GenBank/DDBJ whole genome shotgun (WGS) entry which is preliminary data.</text>
</comment>
<evidence type="ECO:0000256" key="5">
    <source>
        <dbReference type="ARBA" id="ARBA00022670"/>
    </source>
</evidence>
<name>A0ABU2J853_9ACTN</name>
<dbReference type="InterPro" id="IPR044537">
    <property type="entry name" value="Rip2-like"/>
</dbReference>
<evidence type="ECO:0000313" key="15">
    <source>
        <dbReference type="Proteomes" id="UP001183176"/>
    </source>
</evidence>
<dbReference type="PANTHER" id="PTHR35864:SF1">
    <property type="entry name" value="ZINC METALLOPROTEASE YWHC-RELATED"/>
    <property type="match status" value="1"/>
</dbReference>
<dbReference type="InterPro" id="IPR052348">
    <property type="entry name" value="Metallopeptidase_M50B"/>
</dbReference>
<keyword evidence="8" id="KW-0378">Hydrolase</keyword>
<keyword evidence="7" id="KW-0479">Metal-binding</keyword>
<keyword evidence="15" id="KW-1185">Reference proteome</keyword>
<dbReference type="Proteomes" id="UP001183176">
    <property type="component" value="Unassembled WGS sequence"/>
</dbReference>
<keyword evidence="4" id="KW-1003">Cell membrane</keyword>
<comment type="cofactor">
    <cofactor evidence="1">
        <name>Zn(2+)</name>
        <dbReference type="ChEBI" id="CHEBI:29105"/>
    </cofactor>
</comment>
<keyword evidence="9" id="KW-0862">Zinc</keyword>
<keyword evidence="6 13" id="KW-0812">Transmembrane</keyword>
<keyword evidence="11" id="KW-0482">Metalloprotease</keyword>
<feature type="transmembrane region" description="Helical" evidence="13">
    <location>
        <begin position="46"/>
        <end position="71"/>
    </location>
</feature>
<comment type="subcellular location">
    <subcellularLocation>
        <location evidence="2">Cell membrane</location>
        <topology evidence="2">Multi-pass membrane protein</topology>
    </subcellularLocation>
</comment>
<reference evidence="15" key="1">
    <citation type="submission" date="2023-07" db="EMBL/GenBank/DDBJ databases">
        <title>30 novel species of actinomycetes from the DSMZ collection.</title>
        <authorList>
            <person name="Nouioui I."/>
        </authorList>
    </citation>
    <scope>NUCLEOTIDE SEQUENCE [LARGE SCALE GENOMIC DNA]</scope>
    <source>
        <strain evidence="15">DSM 44399</strain>
    </source>
</reference>
<evidence type="ECO:0000256" key="11">
    <source>
        <dbReference type="ARBA" id="ARBA00023049"/>
    </source>
</evidence>
<keyword evidence="12 13" id="KW-0472">Membrane</keyword>
<dbReference type="GO" id="GO:0008233">
    <property type="term" value="F:peptidase activity"/>
    <property type="evidence" value="ECO:0007669"/>
    <property type="project" value="UniProtKB-KW"/>
</dbReference>
<evidence type="ECO:0000256" key="2">
    <source>
        <dbReference type="ARBA" id="ARBA00004651"/>
    </source>
</evidence>
<feature type="transmembrane region" description="Helical" evidence="13">
    <location>
        <begin position="131"/>
        <end position="152"/>
    </location>
</feature>
<protein>
    <submittedName>
        <fullName evidence="14">Site-2 protease family protein</fullName>
    </submittedName>
</protein>
<evidence type="ECO:0000256" key="13">
    <source>
        <dbReference type="SAM" id="Phobius"/>
    </source>
</evidence>
<accession>A0ABU2J853</accession>
<feature type="transmembrane region" description="Helical" evidence="13">
    <location>
        <begin position="164"/>
        <end position="184"/>
    </location>
</feature>
<evidence type="ECO:0000256" key="7">
    <source>
        <dbReference type="ARBA" id="ARBA00022723"/>
    </source>
</evidence>
<dbReference type="EMBL" id="JAVREH010000006">
    <property type="protein sequence ID" value="MDT0261161.1"/>
    <property type="molecule type" value="Genomic_DNA"/>
</dbReference>
<feature type="transmembrane region" description="Helical" evidence="13">
    <location>
        <begin position="91"/>
        <end position="119"/>
    </location>
</feature>
<evidence type="ECO:0000256" key="12">
    <source>
        <dbReference type="ARBA" id="ARBA00023136"/>
    </source>
</evidence>